<feature type="transmembrane region" description="Helical" evidence="1">
    <location>
        <begin position="280"/>
        <end position="297"/>
    </location>
</feature>
<comment type="caution">
    <text evidence="2">The sequence shown here is derived from an EMBL/GenBank/DDBJ whole genome shotgun (WGS) entry which is preliminary data.</text>
</comment>
<feature type="transmembrane region" description="Helical" evidence="1">
    <location>
        <begin position="477"/>
        <end position="496"/>
    </location>
</feature>
<feature type="transmembrane region" description="Helical" evidence="1">
    <location>
        <begin position="303"/>
        <end position="320"/>
    </location>
</feature>
<keyword evidence="1" id="KW-0812">Transmembrane</keyword>
<evidence type="ECO:0008006" key="4">
    <source>
        <dbReference type="Google" id="ProtNLM"/>
    </source>
</evidence>
<name>A0ABV9ZSK5_9ACTN</name>
<sequence length="639" mass="68130">MPDRSGLVYRLRSAIRIPGRPAPGRPRHDERGRYGAPASYARRMAGAARLRLTSTCRMATGPVIDAYGVCRSPLSWISLSRIGLSRIGRPVADDRDPVAGPTARHDAGPARARHAAGVRRWRRGIAPLVWVAVAFGVVQLLVVPLRLPLGWDEAVYASQVSPRVPAAYFSAPRARGISWLAAPAVLLSASVVVLRAWMLALATAGLVAAFWPWRRLVGEAVTAVAAAAFAGLWVVQFYAGEVMPNLYVAYGAMAATGWFLRAAATCTATSTSTAAVARPGWRGAWAGVAVSVAFTALMRPPDAVFLAFALLAAVALVRSWRRWRPAAAVVGGLTAGLVPWLIEAYTDFDGPVARLRDGSGVQGGMGWTNTLGMHLRALNGPLLCRPCHIPWDYPLLSLWWLATPVVAAASLILVLGLTMRTRHRQGGRTAVGGRTTVSGRGTPPVAAVALPLACAAAMALQYLFLLDYAAPRFLIPAYAQLAIPVAAFAVTLWRGARRRWRPILAVALGLAFAVHLTSQYLVLQRRVGDQVRLRADTLQAAERLHRAGLSPPCTLVGPEVVSVAFHAGCSSEALTGNNTSTTAGELLQRARSEPVATAARIPGAPGFARGWTPCVLRMPDGADWYLYLAPSPRMTGHCG</sequence>
<protein>
    <recommendedName>
        <fullName evidence="4">Glycosyltransferase RgtA/B/C/D-like domain-containing protein</fullName>
    </recommendedName>
</protein>
<feature type="transmembrane region" description="Helical" evidence="1">
    <location>
        <begin position="327"/>
        <end position="346"/>
    </location>
</feature>
<feature type="transmembrane region" description="Helical" evidence="1">
    <location>
        <begin position="398"/>
        <end position="418"/>
    </location>
</feature>
<evidence type="ECO:0000313" key="3">
    <source>
        <dbReference type="Proteomes" id="UP001596222"/>
    </source>
</evidence>
<feature type="transmembrane region" description="Helical" evidence="1">
    <location>
        <begin position="247"/>
        <end position="268"/>
    </location>
</feature>
<feature type="transmembrane region" description="Helical" evidence="1">
    <location>
        <begin position="216"/>
        <end position="235"/>
    </location>
</feature>
<keyword evidence="1" id="KW-1133">Transmembrane helix</keyword>
<gene>
    <name evidence="2" type="ORF">ACFPP6_01780</name>
</gene>
<keyword evidence="1" id="KW-0472">Membrane</keyword>
<organism evidence="2 3">
    <name type="scientific">Streptomyces aureoversilis</name>
    <dbReference type="NCBI Taxonomy" id="67277"/>
    <lineage>
        <taxon>Bacteria</taxon>
        <taxon>Bacillati</taxon>
        <taxon>Actinomycetota</taxon>
        <taxon>Actinomycetes</taxon>
        <taxon>Kitasatosporales</taxon>
        <taxon>Streptomycetaceae</taxon>
        <taxon>Streptomyces</taxon>
    </lineage>
</organism>
<evidence type="ECO:0000313" key="2">
    <source>
        <dbReference type="EMBL" id="MFC5143435.1"/>
    </source>
</evidence>
<proteinExistence type="predicted"/>
<reference evidence="3" key="1">
    <citation type="journal article" date="2019" name="Int. J. Syst. Evol. Microbiol.">
        <title>The Global Catalogue of Microorganisms (GCM) 10K type strain sequencing project: providing services to taxonomists for standard genome sequencing and annotation.</title>
        <authorList>
            <consortium name="The Broad Institute Genomics Platform"/>
            <consortium name="The Broad Institute Genome Sequencing Center for Infectious Disease"/>
            <person name="Wu L."/>
            <person name="Ma J."/>
        </authorList>
    </citation>
    <scope>NUCLEOTIDE SEQUENCE [LARGE SCALE GENOMIC DNA]</scope>
    <source>
        <strain evidence="3">CGMCC 4.1641</strain>
    </source>
</reference>
<dbReference type="Proteomes" id="UP001596222">
    <property type="component" value="Unassembled WGS sequence"/>
</dbReference>
<dbReference type="EMBL" id="JBHSKJ010000001">
    <property type="protein sequence ID" value="MFC5143435.1"/>
    <property type="molecule type" value="Genomic_DNA"/>
</dbReference>
<evidence type="ECO:0000256" key="1">
    <source>
        <dbReference type="SAM" id="Phobius"/>
    </source>
</evidence>
<feature type="transmembrane region" description="Helical" evidence="1">
    <location>
        <begin position="128"/>
        <end position="147"/>
    </location>
</feature>
<feature type="transmembrane region" description="Helical" evidence="1">
    <location>
        <begin position="444"/>
        <end position="465"/>
    </location>
</feature>
<accession>A0ABV9ZSK5</accession>
<feature type="transmembrane region" description="Helical" evidence="1">
    <location>
        <begin position="185"/>
        <end position="209"/>
    </location>
</feature>
<feature type="transmembrane region" description="Helical" evidence="1">
    <location>
        <begin position="503"/>
        <end position="523"/>
    </location>
</feature>
<keyword evidence="3" id="KW-1185">Reference proteome</keyword>